<sequence>MHVEDCHLASINYLYTGEKVWIIVEPQSGSRLEEKLAATGIEKGCSQFLRHSARYVPRPLLDEWGISYKVVRQLSGEIIVTFPGAYHQGFSTGFTCAEAVNYAEADWSTAQYQFCSDRCPDGSIQAPMMALVNEGDSQHDQPATSEEANPSGNENETASNSTKRKASDAPTTKEAAAAAAKRPHLRKQPQQLKDMTLSPKFSGALDEFKDVTRALLFCTIGSPEAMVQLRKACAALRDRATLPPASVDRHRNITGNTTGNTTTTITACQAVLSLDRLDNQDFAVQVLRRFYLVRLVRWRKSAEVTQQNNQRAVRKCAQERLPRYETLVLEDLMAQAYPYLTDKNDEGYKSRYKSLQNRISSGNNWYLLAEEFGEGIIALVPTSDVVPNSSVEKLARGPFNQLIEALKKHRGGFLRDLSARVGQHLLNVINGKETGRKFLFEDEKCNLLEEAEDSKRLIELCDLDEV</sequence>
<dbReference type="GO" id="GO:0000785">
    <property type="term" value="C:chromatin"/>
    <property type="evidence" value="ECO:0007669"/>
    <property type="project" value="TreeGrafter"/>
</dbReference>
<evidence type="ECO:0000313" key="4">
    <source>
        <dbReference type="Proteomes" id="UP000627934"/>
    </source>
</evidence>
<evidence type="ECO:0000256" key="1">
    <source>
        <dbReference type="SAM" id="MobiDB-lite"/>
    </source>
</evidence>
<dbReference type="PANTHER" id="PTHR10694:SF7">
    <property type="entry name" value="[HISTONE H3]-TRIMETHYL-L-LYSINE(9) DEMETHYLASE"/>
    <property type="match status" value="1"/>
</dbReference>
<dbReference type="Proteomes" id="UP000627934">
    <property type="component" value="Unassembled WGS sequence"/>
</dbReference>
<evidence type="ECO:0000313" key="3">
    <source>
        <dbReference type="EMBL" id="KAF9629173.1"/>
    </source>
</evidence>
<feature type="region of interest" description="Disordered" evidence="1">
    <location>
        <begin position="135"/>
        <end position="198"/>
    </location>
</feature>
<feature type="domain" description="JmjC" evidence="2">
    <location>
        <begin position="1"/>
        <end position="119"/>
    </location>
</feature>
<dbReference type="EMBL" id="MDYX01000024">
    <property type="protein sequence ID" value="KAF9629173.1"/>
    <property type="molecule type" value="Genomic_DNA"/>
</dbReference>
<accession>A0A8H7INX1</accession>
<feature type="compositionally biased region" description="Polar residues" evidence="1">
    <location>
        <begin position="140"/>
        <end position="161"/>
    </location>
</feature>
<dbReference type="PROSITE" id="PS51184">
    <property type="entry name" value="JMJC"/>
    <property type="match status" value="1"/>
</dbReference>
<dbReference type="GO" id="GO:0051864">
    <property type="term" value="F:histone H3K36 demethylase activity"/>
    <property type="evidence" value="ECO:0007669"/>
    <property type="project" value="TreeGrafter"/>
</dbReference>
<dbReference type="SMART" id="SM00558">
    <property type="entry name" value="JmjC"/>
    <property type="match status" value="1"/>
</dbReference>
<proteinExistence type="predicted"/>
<comment type="caution">
    <text evidence="3">The sequence shown here is derived from an EMBL/GenBank/DDBJ whole genome shotgun (WGS) entry which is preliminary data.</text>
</comment>
<reference evidence="3" key="2">
    <citation type="journal article" date="2018" name="DNA Res.">
        <title>Comparative genome and transcriptome analyses reveal adaptations to opportunistic infections in woody plant degrading pathogens of Botryosphaeriaceae.</title>
        <authorList>
            <person name="Yan J.Y."/>
            <person name="Zhao W.S."/>
            <person name="Chen Z."/>
            <person name="Xing Q.K."/>
            <person name="Zhang W."/>
            <person name="Chethana K.W.T."/>
            <person name="Xue M.F."/>
            <person name="Xu J.P."/>
            <person name="Phillips A.J.L."/>
            <person name="Wang Y."/>
            <person name="Liu J.H."/>
            <person name="Liu M."/>
            <person name="Zhou Y."/>
            <person name="Jayawardena R.S."/>
            <person name="Manawasinghe I.S."/>
            <person name="Huang J.B."/>
            <person name="Qiao G.H."/>
            <person name="Fu C.Y."/>
            <person name="Guo F.F."/>
            <person name="Dissanayake A.J."/>
            <person name="Peng Y.L."/>
            <person name="Hyde K.D."/>
            <person name="Li X.H."/>
        </authorList>
    </citation>
    <scope>NUCLEOTIDE SEQUENCE</scope>
    <source>
        <strain evidence="3">CSS-01s</strain>
    </source>
</reference>
<dbReference type="Pfam" id="PF02373">
    <property type="entry name" value="JmjC"/>
    <property type="match status" value="1"/>
</dbReference>
<dbReference type="GO" id="GO:0005634">
    <property type="term" value="C:nucleus"/>
    <property type="evidence" value="ECO:0007669"/>
    <property type="project" value="TreeGrafter"/>
</dbReference>
<dbReference type="GO" id="GO:0010468">
    <property type="term" value="P:regulation of gene expression"/>
    <property type="evidence" value="ECO:0007669"/>
    <property type="project" value="TreeGrafter"/>
</dbReference>
<dbReference type="GO" id="GO:0032454">
    <property type="term" value="F:histone H3K9 demethylase activity"/>
    <property type="evidence" value="ECO:0007669"/>
    <property type="project" value="TreeGrafter"/>
</dbReference>
<dbReference type="SUPFAM" id="SSF51197">
    <property type="entry name" value="Clavaminate synthase-like"/>
    <property type="match status" value="1"/>
</dbReference>
<dbReference type="PANTHER" id="PTHR10694">
    <property type="entry name" value="LYSINE-SPECIFIC DEMETHYLASE"/>
    <property type="match status" value="1"/>
</dbReference>
<name>A0A8H7INX1_9PEZI</name>
<organism evidence="3 4">
    <name type="scientific">Lasiodiplodia theobromae</name>
    <dbReference type="NCBI Taxonomy" id="45133"/>
    <lineage>
        <taxon>Eukaryota</taxon>
        <taxon>Fungi</taxon>
        <taxon>Dikarya</taxon>
        <taxon>Ascomycota</taxon>
        <taxon>Pezizomycotina</taxon>
        <taxon>Dothideomycetes</taxon>
        <taxon>Dothideomycetes incertae sedis</taxon>
        <taxon>Botryosphaeriales</taxon>
        <taxon>Botryosphaeriaceae</taxon>
        <taxon>Lasiodiplodia</taxon>
    </lineage>
</organism>
<gene>
    <name evidence="3" type="ORF">BFW01_g10376</name>
</gene>
<dbReference type="Gene3D" id="2.60.120.650">
    <property type="entry name" value="Cupin"/>
    <property type="match status" value="1"/>
</dbReference>
<reference evidence="3" key="1">
    <citation type="submission" date="2016-08" db="EMBL/GenBank/DDBJ databases">
        <authorList>
            <person name="Yan J."/>
        </authorList>
    </citation>
    <scope>NUCLEOTIDE SEQUENCE</scope>
    <source>
        <strain evidence="3">CSS-01s</strain>
    </source>
</reference>
<dbReference type="AlphaFoldDB" id="A0A8H7INX1"/>
<evidence type="ECO:0000259" key="2">
    <source>
        <dbReference type="PROSITE" id="PS51184"/>
    </source>
</evidence>
<dbReference type="InterPro" id="IPR003347">
    <property type="entry name" value="JmjC_dom"/>
</dbReference>
<protein>
    <recommendedName>
        <fullName evidence="2">JmjC domain-containing protein</fullName>
    </recommendedName>
</protein>